<evidence type="ECO:0000256" key="2">
    <source>
        <dbReference type="SAM" id="Coils"/>
    </source>
</evidence>
<dbReference type="InterPro" id="IPR052020">
    <property type="entry name" value="Cyclic_di-GMP/3'3'-cGAMP_PDE"/>
</dbReference>
<dbReference type="InterPro" id="IPR037522">
    <property type="entry name" value="HD_GYP_dom"/>
</dbReference>
<name>A0A7X0JX03_9GAMM</name>
<dbReference type="InterPro" id="IPR001789">
    <property type="entry name" value="Sig_transdc_resp-reg_receiver"/>
</dbReference>
<dbReference type="SMART" id="SM00448">
    <property type="entry name" value="REC"/>
    <property type="match status" value="1"/>
</dbReference>
<evidence type="ECO:0000313" key="6">
    <source>
        <dbReference type="Proteomes" id="UP000528457"/>
    </source>
</evidence>
<dbReference type="SUPFAM" id="SSF52172">
    <property type="entry name" value="CheY-like"/>
    <property type="match status" value="1"/>
</dbReference>
<feature type="coiled-coil region" evidence="2">
    <location>
        <begin position="148"/>
        <end position="200"/>
    </location>
</feature>
<dbReference type="InterPro" id="IPR011006">
    <property type="entry name" value="CheY-like_superfamily"/>
</dbReference>
<proteinExistence type="predicted"/>
<dbReference type="Proteomes" id="UP000528457">
    <property type="component" value="Unassembled WGS sequence"/>
</dbReference>
<accession>A0A7X0JX03</accession>
<dbReference type="AlphaFoldDB" id="A0A7X0JX03"/>
<evidence type="ECO:0000259" key="4">
    <source>
        <dbReference type="PROSITE" id="PS51832"/>
    </source>
</evidence>
<organism evidence="5 6">
    <name type="scientific">Pseudoteredinibacter isoporae</name>
    <dbReference type="NCBI Taxonomy" id="570281"/>
    <lineage>
        <taxon>Bacteria</taxon>
        <taxon>Pseudomonadati</taxon>
        <taxon>Pseudomonadota</taxon>
        <taxon>Gammaproteobacteria</taxon>
        <taxon>Cellvibrionales</taxon>
        <taxon>Cellvibrionaceae</taxon>
        <taxon>Pseudoteredinibacter</taxon>
    </lineage>
</organism>
<dbReference type="PANTHER" id="PTHR45228">
    <property type="entry name" value="CYCLIC DI-GMP PHOSPHODIESTERASE TM_0186-RELATED"/>
    <property type="match status" value="1"/>
</dbReference>
<feature type="domain" description="Response regulatory" evidence="3">
    <location>
        <begin position="20"/>
        <end position="135"/>
    </location>
</feature>
<feature type="domain" description="HD-GYP" evidence="4">
    <location>
        <begin position="190"/>
        <end position="386"/>
    </location>
</feature>
<protein>
    <submittedName>
        <fullName evidence="5">Response regulator RpfG family c-di-GMP phosphodiesterase</fullName>
    </submittedName>
</protein>
<sequence length="447" mass="50447">MDTEKDNLGAAAEISLPAIQIMIVDDEESILNSLQRLLFDMDCDIRTSTCAHKALEMLTEQAADIVISDMRMPGMDGAEFLSEVAQKWPDSERILLTGYSDLESTIGAINKGKINFYMEKPWDDDRLRRIISKGIEITHNRYRTGILERTVLEQNEQLKALNDDLEAKVQARSKALIESNEKLQISVKKVRQNYQQTTQLFSSLIEQRMGPSLMSKQSLMLLLKKMAEKSDLDDIETKSLIYAGIFRNLGKIGFPDALIKTPYLELSVQQQREFQTHISVAESMMSSMPPLRGAAKILSQREEHLDGSGYPQGINASEITTASKILCAVSDMMLYCQGLIVPNELAINESLEKLKELSGQYYDPVVVEHLCSLESELGVLLRQAADKFLSLEEVEVGMVLHRDLIAANGSILLAEGYELDREMISRLRKLERQLRETFKVYVKEDSA</sequence>
<keyword evidence="1" id="KW-0597">Phosphoprotein</keyword>
<dbReference type="CDD" id="cd17569">
    <property type="entry name" value="REC_HupR-like"/>
    <property type="match status" value="1"/>
</dbReference>
<keyword evidence="6" id="KW-1185">Reference proteome</keyword>
<dbReference type="PROSITE" id="PS51832">
    <property type="entry name" value="HD_GYP"/>
    <property type="match status" value="1"/>
</dbReference>
<evidence type="ECO:0000313" key="5">
    <source>
        <dbReference type="EMBL" id="MBB6523060.1"/>
    </source>
</evidence>
<evidence type="ECO:0000256" key="1">
    <source>
        <dbReference type="PROSITE-ProRule" id="PRU00169"/>
    </source>
</evidence>
<dbReference type="Gene3D" id="1.10.3210.10">
    <property type="entry name" value="Hypothetical protein af1432"/>
    <property type="match status" value="1"/>
</dbReference>
<evidence type="ECO:0000259" key="3">
    <source>
        <dbReference type="PROSITE" id="PS50110"/>
    </source>
</evidence>
<dbReference type="Gene3D" id="3.40.50.2300">
    <property type="match status" value="1"/>
</dbReference>
<dbReference type="Pfam" id="PF00072">
    <property type="entry name" value="Response_reg"/>
    <property type="match status" value="1"/>
</dbReference>
<comment type="caution">
    <text evidence="5">The sequence shown here is derived from an EMBL/GenBank/DDBJ whole genome shotgun (WGS) entry which is preliminary data.</text>
</comment>
<keyword evidence="2" id="KW-0175">Coiled coil</keyword>
<dbReference type="PANTHER" id="PTHR45228:SF8">
    <property type="entry name" value="TWO-COMPONENT RESPONSE REGULATOR-RELATED"/>
    <property type="match status" value="1"/>
</dbReference>
<gene>
    <name evidence="5" type="ORF">HNR48_003362</name>
</gene>
<dbReference type="InParanoid" id="A0A7X0JX03"/>
<dbReference type="GO" id="GO:0000160">
    <property type="term" value="P:phosphorelay signal transduction system"/>
    <property type="evidence" value="ECO:0007669"/>
    <property type="project" value="InterPro"/>
</dbReference>
<reference evidence="5 6" key="1">
    <citation type="submission" date="2020-08" db="EMBL/GenBank/DDBJ databases">
        <title>Genomic Encyclopedia of Type Strains, Phase IV (KMG-IV): sequencing the most valuable type-strain genomes for metagenomic binning, comparative biology and taxonomic classification.</title>
        <authorList>
            <person name="Goeker M."/>
        </authorList>
    </citation>
    <scope>NUCLEOTIDE SEQUENCE [LARGE SCALE GENOMIC DNA]</scope>
    <source>
        <strain evidence="5 6">DSM 22368</strain>
    </source>
</reference>
<dbReference type="Pfam" id="PF13487">
    <property type="entry name" value="HD_5"/>
    <property type="match status" value="1"/>
</dbReference>
<dbReference type="EMBL" id="JACHHT010000003">
    <property type="protein sequence ID" value="MBB6523060.1"/>
    <property type="molecule type" value="Genomic_DNA"/>
</dbReference>
<dbReference type="SUPFAM" id="SSF109604">
    <property type="entry name" value="HD-domain/PDEase-like"/>
    <property type="match status" value="1"/>
</dbReference>
<feature type="modified residue" description="4-aspartylphosphate" evidence="1">
    <location>
        <position position="69"/>
    </location>
</feature>
<dbReference type="PROSITE" id="PS50110">
    <property type="entry name" value="RESPONSE_REGULATORY"/>
    <property type="match status" value="1"/>
</dbReference>
<dbReference type="RefSeq" id="WP_166843911.1">
    <property type="nucleotide sequence ID" value="NZ_JAAONY010000003.1"/>
</dbReference>